<reference evidence="1" key="2">
    <citation type="journal article" date="2015" name="Fish Shellfish Immunol.">
        <title>Early steps in the European eel (Anguilla anguilla)-Vibrio vulnificus interaction in the gills: Role of the RtxA13 toxin.</title>
        <authorList>
            <person name="Callol A."/>
            <person name="Pajuelo D."/>
            <person name="Ebbesson L."/>
            <person name="Teles M."/>
            <person name="MacKenzie S."/>
            <person name="Amaro C."/>
        </authorList>
    </citation>
    <scope>NUCLEOTIDE SEQUENCE</scope>
</reference>
<protein>
    <submittedName>
        <fullName evidence="1">Uncharacterized protein</fullName>
    </submittedName>
</protein>
<dbReference type="AlphaFoldDB" id="A0A0E9P8X5"/>
<reference evidence="1" key="1">
    <citation type="submission" date="2014-11" db="EMBL/GenBank/DDBJ databases">
        <authorList>
            <person name="Amaro Gonzalez C."/>
        </authorList>
    </citation>
    <scope>NUCLEOTIDE SEQUENCE</scope>
</reference>
<name>A0A0E9P8X5_ANGAN</name>
<accession>A0A0E9P8X5</accession>
<evidence type="ECO:0000313" key="1">
    <source>
        <dbReference type="EMBL" id="JAH00954.1"/>
    </source>
</evidence>
<proteinExistence type="predicted"/>
<sequence length="31" mass="3483">MPYKGCKITFEGKYTKSVNLHILRATAGRKA</sequence>
<organism evidence="1">
    <name type="scientific">Anguilla anguilla</name>
    <name type="common">European freshwater eel</name>
    <name type="synonym">Muraena anguilla</name>
    <dbReference type="NCBI Taxonomy" id="7936"/>
    <lineage>
        <taxon>Eukaryota</taxon>
        <taxon>Metazoa</taxon>
        <taxon>Chordata</taxon>
        <taxon>Craniata</taxon>
        <taxon>Vertebrata</taxon>
        <taxon>Euteleostomi</taxon>
        <taxon>Actinopterygii</taxon>
        <taxon>Neopterygii</taxon>
        <taxon>Teleostei</taxon>
        <taxon>Anguilliformes</taxon>
        <taxon>Anguillidae</taxon>
        <taxon>Anguilla</taxon>
    </lineage>
</organism>
<dbReference type="EMBL" id="GBXM01107623">
    <property type="protein sequence ID" value="JAH00954.1"/>
    <property type="molecule type" value="Transcribed_RNA"/>
</dbReference>